<evidence type="ECO:0000256" key="6">
    <source>
        <dbReference type="ARBA" id="ARBA00023224"/>
    </source>
</evidence>
<evidence type="ECO:0000256" key="4">
    <source>
        <dbReference type="ARBA" id="ARBA00022481"/>
    </source>
</evidence>
<dbReference type="InterPro" id="IPR001770">
    <property type="entry name" value="G-protein_gamma"/>
</dbReference>
<evidence type="ECO:0000256" key="5">
    <source>
        <dbReference type="ARBA" id="ARBA00023136"/>
    </source>
</evidence>
<evidence type="ECO:0000256" key="1">
    <source>
        <dbReference type="ARBA" id="ARBA00004342"/>
    </source>
</evidence>
<dbReference type="GeneTree" id="ENSGT01100000263497"/>
<evidence type="ECO:0000313" key="11">
    <source>
        <dbReference type="Ensembl" id="ENSLBEP00000015814.1"/>
    </source>
</evidence>
<dbReference type="CDD" id="cd00068">
    <property type="entry name" value="GGL"/>
    <property type="match status" value="1"/>
</dbReference>
<dbReference type="AlphaFoldDB" id="A0A3Q3F8A7"/>
<evidence type="ECO:0000256" key="2">
    <source>
        <dbReference type="ARBA" id="ARBA00007431"/>
    </source>
</evidence>
<evidence type="ECO:0000313" key="12">
    <source>
        <dbReference type="Proteomes" id="UP000261660"/>
    </source>
</evidence>
<evidence type="ECO:0000256" key="3">
    <source>
        <dbReference type="ARBA" id="ARBA00022475"/>
    </source>
</evidence>
<comment type="subunit">
    <text evidence="9">G proteins are composed of 3 units; alpha, beta and gamma.</text>
</comment>
<dbReference type="Ensembl" id="ENSLBET00000016746.1">
    <property type="protein sequence ID" value="ENSLBEP00000015814.1"/>
    <property type="gene ID" value="ENSLBEG00000012272.1"/>
</dbReference>
<keyword evidence="5 9" id="KW-0472">Membrane</keyword>
<dbReference type="GO" id="GO:0005834">
    <property type="term" value="C:heterotrimeric G-protein complex"/>
    <property type="evidence" value="ECO:0007669"/>
    <property type="project" value="InterPro"/>
</dbReference>
<reference evidence="11" key="2">
    <citation type="submission" date="2025-09" db="UniProtKB">
        <authorList>
            <consortium name="Ensembl"/>
        </authorList>
    </citation>
    <scope>IDENTIFICATION</scope>
</reference>
<dbReference type="PRINTS" id="PR00321">
    <property type="entry name" value="GPROTEING"/>
</dbReference>
<evidence type="ECO:0000259" key="10">
    <source>
        <dbReference type="PROSITE" id="PS50058"/>
    </source>
</evidence>
<keyword evidence="4" id="KW-0488">Methylation</keyword>
<keyword evidence="7 9" id="KW-0449">Lipoprotein</keyword>
<evidence type="ECO:0000256" key="8">
    <source>
        <dbReference type="ARBA" id="ARBA00023289"/>
    </source>
</evidence>
<dbReference type="Proteomes" id="UP000261660">
    <property type="component" value="Unplaced"/>
</dbReference>
<keyword evidence="8" id="KW-0636">Prenylation</keyword>
<dbReference type="Gene3D" id="4.10.260.10">
    <property type="entry name" value="Transducin (heterotrimeric G protein), gamma chain"/>
    <property type="match status" value="1"/>
</dbReference>
<protein>
    <recommendedName>
        <fullName evidence="9">Guanine nucleotide-binding protein subunit gamma</fullName>
    </recommendedName>
</protein>
<evidence type="ECO:0000256" key="9">
    <source>
        <dbReference type="RuleBase" id="RU004973"/>
    </source>
</evidence>
<dbReference type="InterPro" id="IPR036284">
    <property type="entry name" value="GGL_sf"/>
</dbReference>
<dbReference type="GO" id="GO:0031681">
    <property type="term" value="F:G-protein beta-subunit binding"/>
    <property type="evidence" value="ECO:0007669"/>
    <property type="project" value="InterPro"/>
</dbReference>
<comment type="function">
    <text evidence="9">Guanine nucleotide-binding proteins (G proteins) are involved as a modulator or transducer in various transmembrane signaling systems. The beta and gamma chains are required for the GTPase activity, for replacement of GDP by GTP, and for G protein-effector interaction.</text>
</comment>
<keyword evidence="12" id="KW-1185">Reference proteome</keyword>
<reference evidence="11" key="1">
    <citation type="submission" date="2025-08" db="UniProtKB">
        <authorList>
            <consortium name="Ensembl"/>
        </authorList>
    </citation>
    <scope>IDENTIFICATION</scope>
</reference>
<dbReference type="InterPro" id="IPR015898">
    <property type="entry name" value="G-protein_gamma-like_dom"/>
</dbReference>
<dbReference type="SUPFAM" id="SSF48670">
    <property type="entry name" value="Transducin (heterotrimeric G protein), gamma chain"/>
    <property type="match status" value="1"/>
</dbReference>
<dbReference type="FunFam" id="4.10.260.10:FF:000001">
    <property type="entry name" value="Guanine nucleotide-binding protein subunit gamma"/>
    <property type="match status" value="1"/>
</dbReference>
<dbReference type="Pfam" id="PF00631">
    <property type="entry name" value="G-gamma"/>
    <property type="match status" value="1"/>
</dbReference>
<proteinExistence type="inferred from homology"/>
<dbReference type="SMART" id="SM01224">
    <property type="entry name" value="G_gamma"/>
    <property type="match status" value="1"/>
</dbReference>
<dbReference type="InParanoid" id="A0A3Q3F8A7"/>
<feature type="domain" description="G protein gamma" evidence="10">
    <location>
        <begin position="21"/>
        <end position="80"/>
    </location>
</feature>
<accession>A0A3Q3F8A7</accession>
<keyword evidence="3 9" id="KW-1003">Cell membrane</keyword>
<dbReference type="SMART" id="SM00224">
    <property type="entry name" value="GGL"/>
    <property type="match status" value="1"/>
</dbReference>
<dbReference type="PROSITE" id="PS50058">
    <property type="entry name" value="G_PROTEIN_GAMMA"/>
    <property type="match status" value="1"/>
</dbReference>
<dbReference type="PANTHER" id="PTHR13809">
    <property type="entry name" value="GUANINE NUCLEOTIDE-BINDING PROTEIN GAMMA SUBUNIT"/>
    <property type="match status" value="1"/>
</dbReference>
<name>A0A3Q3F8A7_9LABR</name>
<dbReference type="STRING" id="56723.ENSLBEP00000015814"/>
<dbReference type="GO" id="GO:0007186">
    <property type="term" value="P:G protein-coupled receptor signaling pathway"/>
    <property type="evidence" value="ECO:0007669"/>
    <property type="project" value="InterPro"/>
</dbReference>
<comment type="subcellular location">
    <subcellularLocation>
        <location evidence="1 9">Cell membrane</location>
        <topology evidence="1 9">Lipid-anchor</topology>
        <orientation evidence="1 9">Cytoplasmic side</orientation>
    </subcellularLocation>
</comment>
<evidence type="ECO:0000256" key="7">
    <source>
        <dbReference type="ARBA" id="ARBA00023288"/>
    </source>
</evidence>
<sequence length="80" mass="8843">MGAGLSRPIPVRRGIRQGCPISGQLYSLAIEPLLCRLRVSKAAADLMAYCDAHIRDDPLIMPVPASENPFREKKFFCSIL</sequence>
<keyword evidence="6 9" id="KW-0807">Transducer</keyword>
<comment type="similarity">
    <text evidence="2 9">Belongs to the G protein gamma family.</text>
</comment>
<organism evidence="11 12">
    <name type="scientific">Labrus bergylta</name>
    <name type="common">ballan wrasse</name>
    <dbReference type="NCBI Taxonomy" id="56723"/>
    <lineage>
        <taxon>Eukaryota</taxon>
        <taxon>Metazoa</taxon>
        <taxon>Chordata</taxon>
        <taxon>Craniata</taxon>
        <taxon>Vertebrata</taxon>
        <taxon>Euteleostomi</taxon>
        <taxon>Actinopterygii</taxon>
        <taxon>Neopterygii</taxon>
        <taxon>Teleostei</taxon>
        <taxon>Neoteleostei</taxon>
        <taxon>Acanthomorphata</taxon>
        <taxon>Eupercaria</taxon>
        <taxon>Labriformes</taxon>
        <taxon>Labridae</taxon>
        <taxon>Labrus</taxon>
    </lineage>
</organism>
<gene>
    <name evidence="11" type="primary">GNG4</name>
</gene>